<comment type="caution">
    <text evidence="9">The sequence shown here is derived from an EMBL/GenBank/DDBJ whole genome shotgun (WGS) entry which is preliminary data.</text>
</comment>
<organism evidence="9 10">
    <name type="scientific">Agathobaculum faecis</name>
    <dbReference type="NCBI Taxonomy" id="2763013"/>
    <lineage>
        <taxon>Bacteria</taxon>
        <taxon>Bacillati</taxon>
        <taxon>Bacillota</taxon>
        <taxon>Clostridia</taxon>
        <taxon>Eubacteriales</taxon>
        <taxon>Butyricicoccaceae</taxon>
        <taxon>Agathobaculum</taxon>
    </lineage>
</organism>
<dbReference type="PANTHER" id="PTHR36838">
    <property type="entry name" value="AUXIN EFFLUX CARRIER FAMILY PROTEIN"/>
    <property type="match status" value="1"/>
</dbReference>
<feature type="transmembrane region" description="Helical" evidence="8">
    <location>
        <begin position="124"/>
        <end position="145"/>
    </location>
</feature>
<keyword evidence="6 8" id="KW-1133">Transmembrane helix</keyword>
<comment type="similarity">
    <text evidence="2">Belongs to the auxin efflux carrier (TC 2.A.69) family.</text>
</comment>
<feature type="transmembrane region" description="Helical" evidence="8">
    <location>
        <begin position="187"/>
        <end position="207"/>
    </location>
</feature>
<accession>A0A923LVI1</accession>
<evidence type="ECO:0000313" key="9">
    <source>
        <dbReference type="EMBL" id="MBC5725072.1"/>
    </source>
</evidence>
<dbReference type="Proteomes" id="UP000606499">
    <property type="component" value="Unassembled WGS sequence"/>
</dbReference>
<feature type="transmembrane region" description="Helical" evidence="8">
    <location>
        <begin position="63"/>
        <end position="89"/>
    </location>
</feature>
<feature type="transmembrane region" description="Helical" evidence="8">
    <location>
        <begin position="37"/>
        <end position="57"/>
    </location>
</feature>
<dbReference type="AlphaFoldDB" id="A0A923LVI1"/>
<keyword evidence="10" id="KW-1185">Reference proteome</keyword>
<comment type="subcellular location">
    <subcellularLocation>
        <location evidence="1">Cell membrane</location>
        <topology evidence="1">Multi-pass membrane protein</topology>
    </subcellularLocation>
</comment>
<evidence type="ECO:0000256" key="1">
    <source>
        <dbReference type="ARBA" id="ARBA00004651"/>
    </source>
</evidence>
<gene>
    <name evidence="9" type="ORF">H8S45_06330</name>
</gene>
<evidence type="ECO:0000256" key="3">
    <source>
        <dbReference type="ARBA" id="ARBA00022448"/>
    </source>
</evidence>
<feature type="transmembrane region" description="Helical" evidence="8">
    <location>
        <begin position="101"/>
        <end position="118"/>
    </location>
</feature>
<dbReference type="EMBL" id="JACOPL010000005">
    <property type="protein sequence ID" value="MBC5725072.1"/>
    <property type="molecule type" value="Genomic_DNA"/>
</dbReference>
<dbReference type="GO" id="GO:0055085">
    <property type="term" value="P:transmembrane transport"/>
    <property type="evidence" value="ECO:0007669"/>
    <property type="project" value="InterPro"/>
</dbReference>
<keyword evidence="5 8" id="KW-0812">Transmembrane</keyword>
<proteinExistence type="inferred from homology"/>
<evidence type="ECO:0000256" key="4">
    <source>
        <dbReference type="ARBA" id="ARBA00022475"/>
    </source>
</evidence>
<name>A0A923LVI1_9FIRM</name>
<feature type="transmembrane region" description="Helical" evidence="8">
    <location>
        <begin position="228"/>
        <end position="248"/>
    </location>
</feature>
<feature type="transmembrane region" description="Helical" evidence="8">
    <location>
        <begin position="254"/>
        <end position="274"/>
    </location>
</feature>
<dbReference type="RefSeq" id="WP_054327074.1">
    <property type="nucleotide sequence ID" value="NZ_JACOPL010000005.1"/>
</dbReference>
<evidence type="ECO:0000256" key="2">
    <source>
        <dbReference type="ARBA" id="ARBA00010145"/>
    </source>
</evidence>
<evidence type="ECO:0000313" key="10">
    <source>
        <dbReference type="Proteomes" id="UP000606499"/>
    </source>
</evidence>
<sequence length="310" mass="34019">MQISLILMREIVQLFIILLMGYIIVRAKLLRPEDSRSLSVVMVYLLTPCVIINAFQVEYTPQVMAGLIFSFAISIAAHILFLLLTRLLAGPLHLDVIERTAVIYTNAGILVIPLVNALLGPEYVIYSCAFIVVQQVLIWTHCRSLLCGTRGMEWRKLFLNVNIIAIVAGCALFLLRVPLPALINDTLGTLGDMFGPLGMLLAGMVIADTPLRRLFTTPRNYLPVLLRLLAFPLVTVLLLRAAGAAGWIADGKNILMIVYLACITPACATVTSLAQLYDRNAAYSSALYVLTTLLSIVTMPVMIGVYDALI</sequence>
<protein>
    <submittedName>
        <fullName evidence="9">AEC family transporter</fullName>
    </submittedName>
</protein>
<keyword evidence="7 8" id="KW-0472">Membrane</keyword>
<evidence type="ECO:0000256" key="8">
    <source>
        <dbReference type="SAM" id="Phobius"/>
    </source>
</evidence>
<feature type="transmembrane region" description="Helical" evidence="8">
    <location>
        <begin position="157"/>
        <end position="175"/>
    </location>
</feature>
<dbReference type="Gene3D" id="1.20.1530.20">
    <property type="match status" value="1"/>
</dbReference>
<keyword evidence="4" id="KW-1003">Cell membrane</keyword>
<dbReference type="Pfam" id="PF03547">
    <property type="entry name" value="Mem_trans"/>
    <property type="match status" value="2"/>
</dbReference>
<feature type="transmembrane region" description="Helical" evidence="8">
    <location>
        <begin position="6"/>
        <end position="25"/>
    </location>
</feature>
<dbReference type="InterPro" id="IPR038770">
    <property type="entry name" value="Na+/solute_symporter_sf"/>
</dbReference>
<evidence type="ECO:0000256" key="5">
    <source>
        <dbReference type="ARBA" id="ARBA00022692"/>
    </source>
</evidence>
<feature type="transmembrane region" description="Helical" evidence="8">
    <location>
        <begin position="286"/>
        <end position="306"/>
    </location>
</feature>
<reference evidence="9" key="1">
    <citation type="submission" date="2020-08" db="EMBL/GenBank/DDBJ databases">
        <title>Genome public.</title>
        <authorList>
            <person name="Liu C."/>
            <person name="Sun Q."/>
        </authorList>
    </citation>
    <scope>NUCLEOTIDE SEQUENCE</scope>
    <source>
        <strain evidence="9">NSJ-28</strain>
    </source>
</reference>
<dbReference type="InterPro" id="IPR004776">
    <property type="entry name" value="Mem_transp_PIN-like"/>
</dbReference>
<evidence type="ECO:0000256" key="6">
    <source>
        <dbReference type="ARBA" id="ARBA00022989"/>
    </source>
</evidence>
<keyword evidence="3" id="KW-0813">Transport</keyword>
<dbReference type="GO" id="GO:0005886">
    <property type="term" value="C:plasma membrane"/>
    <property type="evidence" value="ECO:0007669"/>
    <property type="project" value="UniProtKB-SubCell"/>
</dbReference>
<dbReference type="PANTHER" id="PTHR36838:SF1">
    <property type="entry name" value="SLR1864 PROTEIN"/>
    <property type="match status" value="1"/>
</dbReference>
<evidence type="ECO:0000256" key="7">
    <source>
        <dbReference type="ARBA" id="ARBA00023136"/>
    </source>
</evidence>